<evidence type="ECO:0000256" key="3">
    <source>
        <dbReference type="ARBA" id="ARBA00022613"/>
    </source>
</evidence>
<feature type="domain" description="Beta/gamma crystallin 'Greek key'" evidence="5">
    <location>
        <begin position="43"/>
        <end position="82"/>
    </location>
</feature>
<dbReference type="EMBL" id="OW240916">
    <property type="protein sequence ID" value="CAH2297443.1"/>
    <property type="molecule type" value="Genomic_DNA"/>
</dbReference>
<protein>
    <recommendedName>
        <fullName evidence="5">Beta/gamma crystallin 'Greek key' domain-containing protein</fullName>
    </recommendedName>
</protein>
<dbReference type="PROSITE" id="PS50915">
    <property type="entry name" value="CRYSTALLIN_BETA_GAMMA"/>
    <property type="match status" value="1"/>
</dbReference>
<comment type="similarity">
    <text evidence="2">Belongs to the beta/gamma-crystallin family.</text>
</comment>
<evidence type="ECO:0000256" key="1">
    <source>
        <dbReference type="ARBA" id="ARBA00003689"/>
    </source>
</evidence>
<keyword evidence="4" id="KW-0677">Repeat</keyword>
<dbReference type="Proteomes" id="UP001295444">
    <property type="component" value="Chromosome 05"/>
</dbReference>
<sequence>MSKIELYDDLELTGDSVSIEADNPDLTSTGFLKRTQSLKVHGEPWVVFSNTNYQGDFKVFKEGSYHKLPNFSNVISSLRVVTSGLQQPKIIVHERPNQSGVQRIISNVASSLDSFGISGVCSHKVEKGVWILYDGEQYQGSSIVSITGDKVDDETIPGLSGKVRSLKPYLVYETPN</sequence>
<dbReference type="InterPro" id="IPR011024">
    <property type="entry name" value="G_crystallin-like"/>
</dbReference>
<evidence type="ECO:0000259" key="5">
    <source>
        <dbReference type="PROSITE" id="PS50915"/>
    </source>
</evidence>
<proteinExistence type="inferred from homology"/>
<reference evidence="6" key="1">
    <citation type="submission" date="2022-03" db="EMBL/GenBank/DDBJ databases">
        <authorList>
            <person name="Alioto T."/>
            <person name="Alioto T."/>
            <person name="Gomez Garrido J."/>
        </authorList>
    </citation>
    <scope>NUCLEOTIDE SEQUENCE</scope>
</reference>
<comment type="function">
    <text evidence="1">Crystallins are the dominant structural components of the vertebrate eye lens.</text>
</comment>
<evidence type="ECO:0000256" key="4">
    <source>
        <dbReference type="ARBA" id="ARBA00022737"/>
    </source>
</evidence>
<dbReference type="PANTHER" id="PTHR11818:SF103">
    <property type="entry name" value="BETA_GAMMA CRYSTALLIN 'GREEK KEY' DOMAIN-CONTAINING PROTEIN"/>
    <property type="match status" value="1"/>
</dbReference>
<evidence type="ECO:0000313" key="7">
    <source>
        <dbReference type="Proteomes" id="UP001295444"/>
    </source>
</evidence>
<evidence type="ECO:0000256" key="2">
    <source>
        <dbReference type="ARBA" id="ARBA00009646"/>
    </source>
</evidence>
<dbReference type="InterPro" id="IPR001064">
    <property type="entry name" value="Beta/gamma_crystallin"/>
</dbReference>
<evidence type="ECO:0000313" key="6">
    <source>
        <dbReference type="EMBL" id="CAH2297443.1"/>
    </source>
</evidence>
<dbReference type="AlphaFoldDB" id="A0AAD1W7X1"/>
<accession>A0AAD1W7X1</accession>
<dbReference type="GO" id="GO:0002088">
    <property type="term" value="P:lens development in camera-type eye"/>
    <property type="evidence" value="ECO:0007669"/>
    <property type="project" value="TreeGrafter"/>
</dbReference>
<organism evidence="6 7">
    <name type="scientific">Pelobates cultripes</name>
    <name type="common">Western spadefoot toad</name>
    <dbReference type="NCBI Taxonomy" id="61616"/>
    <lineage>
        <taxon>Eukaryota</taxon>
        <taxon>Metazoa</taxon>
        <taxon>Chordata</taxon>
        <taxon>Craniata</taxon>
        <taxon>Vertebrata</taxon>
        <taxon>Euteleostomi</taxon>
        <taxon>Amphibia</taxon>
        <taxon>Batrachia</taxon>
        <taxon>Anura</taxon>
        <taxon>Pelobatoidea</taxon>
        <taxon>Pelobatidae</taxon>
        <taxon>Pelobates</taxon>
    </lineage>
</organism>
<keyword evidence="7" id="KW-1185">Reference proteome</keyword>
<gene>
    <name evidence="6" type="ORF">PECUL_23A016291</name>
</gene>
<dbReference type="Pfam" id="PF00030">
    <property type="entry name" value="Crystall"/>
    <property type="match status" value="2"/>
</dbReference>
<name>A0AAD1W7X1_PELCU</name>
<dbReference type="Gene3D" id="2.60.20.10">
    <property type="entry name" value="Crystallins"/>
    <property type="match status" value="2"/>
</dbReference>
<dbReference type="InterPro" id="IPR050252">
    <property type="entry name" value="Beta/Gamma-Crystallin"/>
</dbReference>
<dbReference type="SMART" id="SM00247">
    <property type="entry name" value="XTALbg"/>
    <property type="match status" value="2"/>
</dbReference>
<dbReference type="GO" id="GO:0005212">
    <property type="term" value="F:structural constituent of eye lens"/>
    <property type="evidence" value="ECO:0007669"/>
    <property type="project" value="UniProtKB-KW"/>
</dbReference>
<dbReference type="GO" id="GO:0007601">
    <property type="term" value="P:visual perception"/>
    <property type="evidence" value="ECO:0007669"/>
    <property type="project" value="TreeGrafter"/>
</dbReference>
<dbReference type="PANTHER" id="PTHR11818">
    <property type="entry name" value="BETA/GAMMA CRYSTALLIN"/>
    <property type="match status" value="1"/>
</dbReference>
<keyword evidence="3" id="KW-0273">Eye lens protein</keyword>
<dbReference type="SUPFAM" id="SSF49695">
    <property type="entry name" value="gamma-Crystallin-like"/>
    <property type="match status" value="1"/>
</dbReference>